<dbReference type="SUPFAM" id="SSF55194">
    <property type="entry name" value="Ribosome recycling factor, RRF"/>
    <property type="match status" value="1"/>
</dbReference>
<sequence>MSDDDDFDDADIKRRMDGAVAALRTEFGGLRTGRATTSLLDPIMVDAYGVTTPLNQIATVSVPEPRMISVQVWDKSQVPAVEKAIRLSGLGLNPVTEGTLLRLPIPELNEERRLELAKVAAKYAEQARIAVRNVRRDGMDKLKRLEKDGPMSEDDHRIWSDEVQSLTDAAIARIDELLATKDAEITQV</sequence>
<dbReference type="PANTHER" id="PTHR20982:SF3">
    <property type="entry name" value="MITOCHONDRIAL RIBOSOME RECYCLING FACTOR PSEUDO 1"/>
    <property type="match status" value="1"/>
</dbReference>
<feature type="domain" description="Ribosome recycling factor" evidence="5">
    <location>
        <begin position="24"/>
        <end position="185"/>
    </location>
</feature>
<dbReference type="CDD" id="cd00520">
    <property type="entry name" value="RRF"/>
    <property type="match status" value="1"/>
</dbReference>
<proteinExistence type="inferred from homology"/>
<evidence type="ECO:0000256" key="2">
    <source>
        <dbReference type="ARBA" id="ARBA00005912"/>
    </source>
</evidence>
<dbReference type="FunFam" id="3.30.1360.40:FF:000001">
    <property type="entry name" value="Ribosome-recycling factor"/>
    <property type="match status" value="1"/>
</dbReference>
<accession>A0A3B0T542</accession>
<dbReference type="GO" id="GO:0005829">
    <property type="term" value="C:cytosol"/>
    <property type="evidence" value="ECO:0007669"/>
    <property type="project" value="GOC"/>
</dbReference>
<keyword evidence="3" id="KW-0963">Cytoplasm</keyword>
<dbReference type="AlphaFoldDB" id="A0A3B0T542"/>
<evidence type="ECO:0000256" key="3">
    <source>
        <dbReference type="ARBA" id="ARBA00022490"/>
    </source>
</evidence>
<dbReference type="InterPro" id="IPR023584">
    <property type="entry name" value="Ribosome_recyc_fac_dom"/>
</dbReference>
<dbReference type="Gene3D" id="1.10.132.20">
    <property type="entry name" value="Ribosome-recycling factor"/>
    <property type="match status" value="1"/>
</dbReference>
<evidence type="ECO:0000259" key="5">
    <source>
        <dbReference type="Pfam" id="PF01765"/>
    </source>
</evidence>
<dbReference type="EMBL" id="UOEM01000066">
    <property type="protein sequence ID" value="VAW13861.1"/>
    <property type="molecule type" value="Genomic_DNA"/>
</dbReference>
<dbReference type="NCBIfam" id="TIGR00496">
    <property type="entry name" value="frr"/>
    <property type="match status" value="1"/>
</dbReference>
<name>A0A3B0T542_9ZZZZ</name>
<dbReference type="GO" id="GO:0002184">
    <property type="term" value="P:cytoplasmic translational termination"/>
    <property type="evidence" value="ECO:0007669"/>
    <property type="project" value="TreeGrafter"/>
</dbReference>
<dbReference type="InterPro" id="IPR002661">
    <property type="entry name" value="Ribosome_recyc_fac"/>
</dbReference>
<dbReference type="Pfam" id="PF01765">
    <property type="entry name" value="RRF"/>
    <property type="match status" value="1"/>
</dbReference>
<evidence type="ECO:0000313" key="6">
    <source>
        <dbReference type="EMBL" id="VAW13861.1"/>
    </source>
</evidence>
<dbReference type="GO" id="GO:0043023">
    <property type="term" value="F:ribosomal large subunit binding"/>
    <property type="evidence" value="ECO:0007669"/>
    <property type="project" value="TreeGrafter"/>
</dbReference>
<gene>
    <name evidence="6" type="ORF">MNBD_ALPHA09-671</name>
</gene>
<dbReference type="FunFam" id="1.10.132.20:FF:000001">
    <property type="entry name" value="Ribosome-recycling factor"/>
    <property type="match status" value="1"/>
</dbReference>
<reference evidence="6" key="1">
    <citation type="submission" date="2018-06" db="EMBL/GenBank/DDBJ databases">
        <authorList>
            <person name="Zhirakovskaya E."/>
        </authorList>
    </citation>
    <scope>NUCLEOTIDE SEQUENCE</scope>
</reference>
<evidence type="ECO:0000256" key="1">
    <source>
        <dbReference type="ARBA" id="ARBA00004496"/>
    </source>
</evidence>
<dbReference type="PANTHER" id="PTHR20982">
    <property type="entry name" value="RIBOSOME RECYCLING FACTOR"/>
    <property type="match status" value="1"/>
</dbReference>
<dbReference type="HAMAP" id="MF_00040">
    <property type="entry name" value="RRF"/>
    <property type="match status" value="1"/>
</dbReference>
<comment type="subcellular location">
    <subcellularLocation>
        <location evidence="1">Cytoplasm</location>
    </subcellularLocation>
</comment>
<keyword evidence="4" id="KW-0648">Protein biosynthesis</keyword>
<comment type="similarity">
    <text evidence="2">Belongs to the RRF family.</text>
</comment>
<dbReference type="InterPro" id="IPR036191">
    <property type="entry name" value="RRF_sf"/>
</dbReference>
<organism evidence="6">
    <name type="scientific">hydrothermal vent metagenome</name>
    <dbReference type="NCBI Taxonomy" id="652676"/>
    <lineage>
        <taxon>unclassified sequences</taxon>
        <taxon>metagenomes</taxon>
        <taxon>ecological metagenomes</taxon>
    </lineage>
</organism>
<dbReference type="Gene3D" id="3.30.1360.40">
    <property type="match status" value="1"/>
</dbReference>
<protein>
    <submittedName>
        <fullName evidence="6">Ribosome recycling factor</fullName>
    </submittedName>
</protein>
<evidence type="ECO:0000256" key="4">
    <source>
        <dbReference type="ARBA" id="ARBA00022917"/>
    </source>
</evidence>